<reference evidence="3" key="1">
    <citation type="journal article" date="2023" name="bioRxiv">
        <title>Complete genome of the Medicago anthracnose fungus, Colletotrichum destructivum, reveals a mini-chromosome-like region within a core chromosome.</title>
        <authorList>
            <person name="Lapalu N."/>
            <person name="Simon A."/>
            <person name="Lu A."/>
            <person name="Plaumann P.-L."/>
            <person name="Amselem J."/>
            <person name="Pigne S."/>
            <person name="Auger A."/>
            <person name="Koch C."/>
            <person name="Dallery J.-F."/>
            <person name="O'Connell R.J."/>
        </authorList>
    </citation>
    <scope>NUCLEOTIDE SEQUENCE [LARGE SCALE GENOMIC DNA]</scope>
    <source>
        <strain evidence="3">CBS 520.97</strain>
    </source>
</reference>
<proteinExistence type="predicted"/>
<dbReference type="GeneID" id="87947363"/>
<evidence type="ECO:0000313" key="3">
    <source>
        <dbReference type="Proteomes" id="UP001322277"/>
    </source>
</evidence>
<feature type="compositionally biased region" description="Polar residues" evidence="1">
    <location>
        <begin position="153"/>
        <end position="169"/>
    </location>
</feature>
<dbReference type="AlphaFoldDB" id="A0AAX4IRG0"/>
<accession>A0AAX4IRG0</accession>
<dbReference type="Proteomes" id="UP001322277">
    <property type="component" value="Chromosome 7"/>
</dbReference>
<dbReference type="EMBL" id="CP137311">
    <property type="protein sequence ID" value="WQF85849.1"/>
    <property type="molecule type" value="Genomic_DNA"/>
</dbReference>
<name>A0AAX4IRG0_9PEZI</name>
<evidence type="ECO:0000256" key="1">
    <source>
        <dbReference type="SAM" id="MobiDB-lite"/>
    </source>
</evidence>
<gene>
    <name evidence="2" type="ORF">CDEST_10863</name>
</gene>
<feature type="region of interest" description="Disordered" evidence="1">
    <location>
        <begin position="141"/>
        <end position="179"/>
    </location>
</feature>
<organism evidence="2 3">
    <name type="scientific">Colletotrichum destructivum</name>
    <dbReference type="NCBI Taxonomy" id="34406"/>
    <lineage>
        <taxon>Eukaryota</taxon>
        <taxon>Fungi</taxon>
        <taxon>Dikarya</taxon>
        <taxon>Ascomycota</taxon>
        <taxon>Pezizomycotina</taxon>
        <taxon>Sordariomycetes</taxon>
        <taxon>Hypocreomycetidae</taxon>
        <taxon>Glomerellales</taxon>
        <taxon>Glomerellaceae</taxon>
        <taxon>Colletotrichum</taxon>
        <taxon>Colletotrichum destructivum species complex</taxon>
    </lineage>
</organism>
<keyword evidence="3" id="KW-1185">Reference proteome</keyword>
<protein>
    <submittedName>
        <fullName evidence="2">Uncharacterized protein</fullName>
    </submittedName>
</protein>
<evidence type="ECO:0000313" key="2">
    <source>
        <dbReference type="EMBL" id="WQF85849.1"/>
    </source>
</evidence>
<dbReference type="KEGG" id="cdet:87947363"/>
<dbReference type="RefSeq" id="XP_062783070.1">
    <property type="nucleotide sequence ID" value="XM_062927019.1"/>
</dbReference>
<sequence length="179" mass="19074">MVMGSPGASVPMAALATAWDTYQIPEAVSHDLDLLRNHSSLSTDFNLPGWTEKIVQELHPGVQYGLDSSIQVADQQTTALSQPNSHALFSPLVSPFAGTPYDMSTSMGPTINSAISPDSFVTFVDPMIESLSISTCTQLVSPSEDPYAESPLFDSSESSNNVLSAQGSEQESECGLKEK</sequence>